<dbReference type="AlphaFoldDB" id="A0AAD4SIQ4"/>
<feature type="domain" description="KIB1-4 beta-propeller" evidence="1">
    <location>
        <begin position="37"/>
        <end position="340"/>
    </location>
</feature>
<evidence type="ECO:0000313" key="3">
    <source>
        <dbReference type="Proteomes" id="UP001202328"/>
    </source>
</evidence>
<dbReference type="InterPro" id="IPR005174">
    <property type="entry name" value="KIB1-4_b-propeller"/>
</dbReference>
<evidence type="ECO:0000313" key="2">
    <source>
        <dbReference type="EMBL" id="KAI3907670.1"/>
    </source>
</evidence>
<dbReference type="Proteomes" id="UP001202328">
    <property type="component" value="Unassembled WGS sequence"/>
</dbReference>
<accession>A0AAD4SIQ4</accession>
<dbReference type="EMBL" id="JAJJMB010010581">
    <property type="protein sequence ID" value="KAI3907670.1"/>
    <property type="molecule type" value="Genomic_DNA"/>
</dbReference>
<protein>
    <recommendedName>
        <fullName evidence="1">KIB1-4 beta-propeller domain-containing protein</fullName>
    </recommendedName>
</protein>
<evidence type="ECO:0000259" key="1">
    <source>
        <dbReference type="Pfam" id="PF03478"/>
    </source>
</evidence>
<keyword evidence="3" id="KW-1185">Reference proteome</keyword>
<feature type="domain" description="KIB1-4 beta-propeller" evidence="1">
    <location>
        <begin position="513"/>
        <end position="738"/>
    </location>
</feature>
<dbReference type="Pfam" id="PF03478">
    <property type="entry name" value="Beta-prop_KIB1-4"/>
    <property type="match status" value="2"/>
</dbReference>
<dbReference type="PANTHER" id="PTHR33127">
    <property type="entry name" value="TRANSMEMBRANE PROTEIN"/>
    <property type="match status" value="1"/>
</dbReference>
<sequence length="803" mass="92065">MEESASLEPPNSAPWLVFPYGEGKKNHALYNIFEPANTSCRKFIPELSGKTFWQKTSHHGWLIVLCDVKDDNSMPNQKYGDCFLWNPLSLETIQLPSLLPWITSQPHGMYFIDCVLSSPPRNNLTKDVDSNDNDDPLVLVLYLPLWEPEIIALNYTFLFCHPGENQWRTQLFSEEINGHNCEVEYLHCFKNKLYAFGVSGDYLEIEKQHQVRAGDDNVSLSIKSFQVNDHTSVSLHGARDVCLGQRHFVEGHDDLFMVRRNFNDRGSEKVMISIRITRLDFTLMEWKLVNSLGDNVLFVGPKNRICCSAAKLGLSRGCLYYILPVDQFELYCIPMGYQISPADMRLYKFEVEGAEDYDISPYLRLPEPVFAPDWMMIPTGQRRKEGNLSVNEEDQDYISKEGGNKVSASSYNYSETESGKQLLRLGAVELEEEKIPWDILIEDMVVLIASYLHPLDYVHFRSVCKANRQIMPVGMSTFTSRQVLDAAHLSPLLLFSRDNSSTVYSLANPMHDNENYLMNFSELLLDATIRFQKGGWLLMSREIKLFFYNPFTREIILLPDFPGCYFTSDISFSSIPTSSDCIVFAIEGNESPDVNEISIHCIRRGEQDWSSYFFDEEMYSPLRNTLTSFNGAFYCVGYDGALGSFNLANGNIYWEVLEKPRQQFKDSYPSYLVKCGDDLLLVKLGCLDMPVRIFKIDFAEMEWVQVDSLGKHMLFISDITCFSATAPNSRMENKIYFPRLCLNGEGVLFYSLETGSYHSFGSQHFAKNFCGTKGWLRNCIWIELNWSLSTPQELDWSKPPSPP</sequence>
<reference evidence="2" key="1">
    <citation type="submission" date="2022-04" db="EMBL/GenBank/DDBJ databases">
        <title>A functionally conserved STORR gene fusion in Papaver species that diverged 16.8 million years ago.</title>
        <authorList>
            <person name="Catania T."/>
        </authorList>
    </citation>
    <scope>NUCLEOTIDE SEQUENCE</scope>
    <source>
        <strain evidence="2">S-188037</strain>
    </source>
</reference>
<organism evidence="2 3">
    <name type="scientific">Papaver atlanticum</name>
    <dbReference type="NCBI Taxonomy" id="357466"/>
    <lineage>
        <taxon>Eukaryota</taxon>
        <taxon>Viridiplantae</taxon>
        <taxon>Streptophyta</taxon>
        <taxon>Embryophyta</taxon>
        <taxon>Tracheophyta</taxon>
        <taxon>Spermatophyta</taxon>
        <taxon>Magnoliopsida</taxon>
        <taxon>Ranunculales</taxon>
        <taxon>Papaveraceae</taxon>
        <taxon>Papaveroideae</taxon>
        <taxon>Papaver</taxon>
    </lineage>
</organism>
<comment type="caution">
    <text evidence="2">The sequence shown here is derived from an EMBL/GenBank/DDBJ whole genome shotgun (WGS) entry which is preliminary data.</text>
</comment>
<gene>
    <name evidence="2" type="ORF">MKW98_016314</name>
</gene>
<proteinExistence type="predicted"/>
<dbReference type="PANTHER" id="PTHR33127:SF5">
    <property type="entry name" value="TRANSMEMBRANE PROTEIN"/>
    <property type="match status" value="1"/>
</dbReference>
<name>A0AAD4SIQ4_9MAGN</name>